<keyword evidence="3" id="KW-1185">Reference proteome</keyword>
<dbReference type="Proteomes" id="UP000322245">
    <property type="component" value="Unassembled WGS sequence"/>
</dbReference>
<evidence type="ECO:0000256" key="1">
    <source>
        <dbReference type="SAM" id="MobiDB-lite"/>
    </source>
</evidence>
<name>A0A5D3AT72_9TREE</name>
<organism evidence="2 3">
    <name type="scientific">Cryptococcus floricola</name>
    <dbReference type="NCBI Taxonomy" id="2591691"/>
    <lineage>
        <taxon>Eukaryota</taxon>
        <taxon>Fungi</taxon>
        <taxon>Dikarya</taxon>
        <taxon>Basidiomycota</taxon>
        <taxon>Agaricomycotina</taxon>
        <taxon>Tremellomycetes</taxon>
        <taxon>Tremellales</taxon>
        <taxon>Cryptococcaceae</taxon>
        <taxon>Cryptococcus</taxon>
    </lineage>
</organism>
<dbReference type="EMBL" id="NIDF01000108">
    <property type="protein sequence ID" value="TYJ52946.1"/>
    <property type="molecule type" value="Genomic_DNA"/>
</dbReference>
<proteinExistence type="predicted"/>
<evidence type="ECO:0000313" key="3">
    <source>
        <dbReference type="Proteomes" id="UP000322245"/>
    </source>
</evidence>
<protein>
    <recommendedName>
        <fullName evidence="4">Retrotransposon gag domain-containing protein</fullName>
    </recommendedName>
</protein>
<reference evidence="2 3" key="1">
    <citation type="submission" date="2017-05" db="EMBL/GenBank/DDBJ databases">
        <title>The Genome Sequence of Tsuchiyaea wingfieldii DSM 27421.</title>
        <authorList>
            <person name="Cuomo C."/>
            <person name="Passer A."/>
            <person name="Billmyre B."/>
            <person name="Heitman J."/>
        </authorList>
    </citation>
    <scope>NUCLEOTIDE SEQUENCE [LARGE SCALE GENOMIC DNA]</scope>
    <source>
        <strain evidence="2 3">DSM 27421</strain>
    </source>
</reference>
<sequence length="337" mass="37642">MPKEKLLPPPPLQQHYYTRAHPTPPAAPFPNILPLLDNPVTTLTTHNTSVIMPPKTIDEVIVEMEELQLAEHEPMFAIYQDLVTARKADIEKRAEEELEKKKWEDEVISLQEEKERIEKESEEQRKQEELTRKKEELALQATKILAARGATTPKATIEPTPENPVPTPVLPTTTMNQAPVSSSIPRPPHPDPFDGSDATALNSFLLASTGYLELYKAHYPSARSQIMWVASFLRGALGNRVSTALLNDELHPWLESWDAFKKYLIANYGQSKGERVAGATQALQSAAQGTRTAQEYLNALYGAVDLIQPISLAVLIPMVKQGLHPSLQDRLLKPTEQ</sequence>
<evidence type="ECO:0000313" key="2">
    <source>
        <dbReference type="EMBL" id="TYJ52946.1"/>
    </source>
</evidence>
<accession>A0A5D3AT72</accession>
<gene>
    <name evidence="2" type="ORF">B9479_006415</name>
</gene>
<feature type="compositionally biased region" description="Polar residues" evidence="1">
    <location>
        <begin position="175"/>
        <end position="184"/>
    </location>
</feature>
<dbReference type="AlphaFoldDB" id="A0A5D3AT72"/>
<feature type="region of interest" description="Disordered" evidence="1">
    <location>
        <begin position="115"/>
        <end position="134"/>
    </location>
</feature>
<comment type="caution">
    <text evidence="2">The sequence shown here is derived from an EMBL/GenBank/DDBJ whole genome shotgun (WGS) entry which is preliminary data.</text>
</comment>
<evidence type="ECO:0008006" key="4">
    <source>
        <dbReference type="Google" id="ProtNLM"/>
    </source>
</evidence>
<feature type="region of interest" description="Disordered" evidence="1">
    <location>
        <begin position="150"/>
        <end position="188"/>
    </location>
</feature>